<sequence>MLRDEIDQAFVQMSDWICQARRQCQEMYQNPEGVLLGLFSFQEAGWDKKMMVMLHEFGVSRHALKKEFERLLNDYLRQWDHDIVVKLKCEPKHPSFVIVYEDRPILVFDIHEKTFVDRRATKSIEAYESRVLEMEKEWKELRRNLQVLQNVRKNPRVLLRYMDGPWWVRSKNWITGLWHLTVHKQRIDKELTDKIEKLEMLLEAKKQEFFFLKKQQEAAMSQQSKDQKKFEFWRQRFLDWGYAEKELDTNGLC</sequence>
<evidence type="ECO:0000256" key="1">
    <source>
        <dbReference type="SAM" id="Coils"/>
    </source>
</evidence>
<keyword evidence="1" id="KW-0175">Coiled coil</keyword>
<evidence type="ECO:0000313" key="3">
    <source>
        <dbReference type="Proteomes" id="UP000501421"/>
    </source>
</evidence>
<evidence type="ECO:0000313" key="2">
    <source>
        <dbReference type="EMBL" id="BBW98871.1"/>
    </source>
</evidence>
<feature type="coiled-coil region" evidence="1">
    <location>
        <begin position="124"/>
        <end position="151"/>
    </location>
</feature>
<keyword evidence="2" id="KW-0614">Plasmid</keyword>
<accession>A0A679G496</accession>
<protein>
    <submittedName>
        <fullName evidence="2">Uncharacterized protein</fullName>
    </submittedName>
</protein>
<dbReference type="AlphaFoldDB" id="A0A679G496"/>
<keyword evidence="3" id="KW-1185">Reference proteome</keyword>
<name>A0A679G496_9BACL</name>
<organism evidence="2 3">
    <name type="scientific">Geobacillus subterraneus</name>
    <dbReference type="NCBI Taxonomy" id="129338"/>
    <lineage>
        <taxon>Bacteria</taxon>
        <taxon>Bacillati</taxon>
        <taxon>Bacillota</taxon>
        <taxon>Bacilli</taxon>
        <taxon>Bacillales</taxon>
        <taxon>Anoxybacillaceae</taxon>
        <taxon>Geobacillus</taxon>
    </lineage>
</organism>
<geneLocation type="plasmid" evidence="2 3">
    <name>pGspE55-1</name>
</geneLocation>
<dbReference type="Proteomes" id="UP000501421">
    <property type="component" value="Plasmid pGspE55-1"/>
</dbReference>
<feature type="coiled-coil region" evidence="1">
    <location>
        <begin position="188"/>
        <end position="215"/>
    </location>
</feature>
<gene>
    <name evidence="2" type="ORF">GsuE55_37040</name>
</gene>
<reference evidence="3" key="1">
    <citation type="journal article" date="2020" name="Microbiol. Resour. Announc.">
        <title>Complete Genome Sequence of Geobacillus sp. Strain E55-1, Isolated from Mine Geyser in Japan.</title>
        <authorList>
            <person name="Miyazaki K."/>
            <person name="Hase E."/>
            <person name="Tokito N."/>
        </authorList>
    </citation>
    <scope>NUCLEOTIDE SEQUENCE [LARGE SCALE GENOMIC DNA]</scope>
    <source>
        <strain evidence="3">E55-1</strain>
        <plasmid evidence="3">pGspE55-1</plasmid>
    </source>
</reference>
<proteinExistence type="predicted"/>
<dbReference type="EMBL" id="AP022558">
    <property type="protein sequence ID" value="BBW98871.1"/>
    <property type="molecule type" value="Genomic_DNA"/>
</dbReference>